<protein>
    <recommendedName>
        <fullName evidence="8">Acyltransferase 3 domain-containing protein</fullName>
    </recommendedName>
</protein>
<keyword evidence="3" id="KW-1003">Cell membrane</keyword>
<feature type="domain" description="Acyltransferase 3" evidence="8">
    <location>
        <begin position="17"/>
        <end position="313"/>
    </location>
</feature>
<evidence type="ECO:0000256" key="6">
    <source>
        <dbReference type="ARBA" id="ARBA00023136"/>
    </source>
</evidence>
<keyword evidence="5 7" id="KW-1133">Transmembrane helix</keyword>
<sequence length="335" mass="39155">MKKIFNNYIVGDGTRLESIDFFKGLLIILVIVGHVLQGSLDENVGRYLIYSFHMPLFIGLGGYLINVDKLAGFSIASLFKKYFFRIILPWTIAVIGYTIVNYENIIPPSKAILGAFVFPFYHLWFIPAFLSWVLLSLIFLKLKTSIWIQLIIGIFISSIFLILKYFPKFYNDSETVNHIFGFILHTFRPYYYVFFVLGIWLRRAFWNYSFSGITLFSILCFGGVIYLFFKNSVSIEIVIFFLFNFSLLLTVVKVIRLNLMAQVTIIHWIGVNSLAIYLWHVLPITAYKNWVGIDNLQHFYIVVFMLEILFIIIIRQLTKIRFINNYVFGMIGTKN</sequence>
<dbReference type="InterPro" id="IPR002656">
    <property type="entry name" value="Acyl_transf_3_dom"/>
</dbReference>
<dbReference type="GO" id="GO:0005886">
    <property type="term" value="C:plasma membrane"/>
    <property type="evidence" value="ECO:0007669"/>
    <property type="project" value="UniProtKB-SubCell"/>
</dbReference>
<feature type="transmembrane region" description="Helical" evidence="7">
    <location>
        <begin position="208"/>
        <end position="229"/>
    </location>
</feature>
<dbReference type="GO" id="GO:0009246">
    <property type="term" value="P:enterobacterial common antigen biosynthetic process"/>
    <property type="evidence" value="ECO:0007669"/>
    <property type="project" value="TreeGrafter"/>
</dbReference>
<evidence type="ECO:0000256" key="1">
    <source>
        <dbReference type="ARBA" id="ARBA00004651"/>
    </source>
</evidence>
<evidence type="ECO:0000256" key="5">
    <source>
        <dbReference type="ARBA" id="ARBA00022989"/>
    </source>
</evidence>
<feature type="transmembrane region" description="Helical" evidence="7">
    <location>
        <begin position="52"/>
        <end position="70"/>
    </location>
</feature>
<name>A0A316L371_9FLAO</name>
<evidence type="ECO:0000313" key="9">
    <source>
        <dbReference type="EMBL" id="PWL39848.1"/>
    </source>
</evidence>
<dbReference type="PANTHER" id="PTHR40074">
    <property type="entry name" value="O-ACETYLTRANSFERASE WECH"/>
    <property type="match status" value="1"/>
</dbReference>
<dbReference type="Proteomes" id="UP000245762">
    <property type="component" value="Unassembled WGS sequence"/>
</dbReference>
<feature type="transmembrane region" description="Helical" evidence="7">
    <location>
        <begin position="259"/>
        <end position="279"/>
    </location>
</feature>
<evidence type="ECO:0000313" key="10">
    <source>
        <dbReference type="Proteomes" id="UP000245762"/>
    </source>
</evidence>
<comment type="caution">
    <text evidence="9">The sequence shown here is derived from an EMBL/GenBank/DDBJ whole genome shotgun (WGS) entry which is preliminary data.</text>
</comment>
<comment type="similarity">
    <text evidence="2">Belongs to the acyltransferase 3 family.</text>
</comment>
<keyword evidence="4 7" id="KW-0812">Transmembrane</keyword>
<feature type="transmembrane region" description="Helical" evidence="7">
    <location>
        <begin position="179"/>
        <end position="201"/>
    </location>
</feature>
<keyword evidence="10" id="KW-1185">Reference proteome</keyword>
<feature type="transmembrane region" description="Helical" evidence="7">
    <location>
        <begin position="299"/>
        <end position="318"/>
    </location>
</feature>
<gene>
    <name evidence="9" type="ORF">DKG77_03190</name>
</gene>
<evidence type="ECO:0000256" key="3">
    <source>
        <dbReference type="ARBA" id="ARBA00022475"/>
    </source>
</evidence>
<accession>A0A316L371</accession>
<feature type="transmembrane region" description="Helical" evidence="7">
    <location>
        <begin position="120"/>
        <end position="140"/>
    </location>
</feature>
<feature type="transmembrane region" description="Helical" evidence="7">
    <location>
        <begin position="235"/>
        <end position="252"/>
    </location>
</feature>
<dbReference type="Pfam" id="PF01757">
    <property type="entry name" value="Acyl_transf_3"/>
    <property type="match status" value="1"/>
</dbReference>
<dbReference type="GO" id="GO:0016413">
    <property type="term" value="F:O-acetyltransferase activity"/>
    <property type="evidence" value="ECO:0007669"/>
    <property type="project" value="TreeGrafter"/>
</dbReference>
<feature type="transmembrane region" description="Helical" evidence="7">
    <location>
        <begin position="147"/>
        <end position="167"/>
    </location>
</feature>
<keyword evidence="6 7" id="KW-0472">Membrane</keyword>
<feature type="transmembrane region" description="Helical" evidence="7">
    <location>
        <begin position="21"/>
        <end position="40"/>
    </location>
</feature>
<comment type="subcellular location">
    <subcellularLocation>
        <location evidence="1">Cell membrane</location>
        <topology evidence="1">Multi-pass membrane protein</topology>
    </subcellularLocation>
</comment>
<proteinExistence type="inferred from homology"/>
<dbReference type="AlphaFoldDB" id="A0A316L371"/>
<reference evidence="9 10" key="1">
    <citation type="submission" date="2018-05" db="EMBL/GenBank/DDBJ databases">
        <title>Complete genome sequence of Flagellimonas aquimarina ECD12 isolated from seaweed Ecklonia cava.</title>
        <authorList>
            <person name="Choi S."/>
            <person name="Seong C."/>
        </authorList>
    </citation>
    <scope>NUCLEOTIDE SEQUENCE [LARGE SCALE GENOMIC DNA]</scope>
    <source>
        <strain evidence="9 10">ECD12</strain>
    </source>
</reference>
<evidence type="ECO:0000256" key="7">
    <source>
        <dbReference type="SAM" id="Phobius"/>
    </source>
</evidence>
<organism evidence="9 10">
    <name type="scientific">Flagellimonas aquimarina</name>
    <dbReference type="NCBI Taxonomy" id="2201895"/>
    <lineage>
        <taxon>Bacteria</taxon>
        <taxon>Pseudomonadati</taxon>
        <taxon>Bacteroidota</taxon>
        <taxon>Flavobacteriia</taxon>
        <taxon>Flavobacteriales</taxon>
        <taxon>Flavobacteriaceae</taxon>
        <taxon>Flagellimonas</taxon>
    </lineage>
</organism>
<evidence type="ECO:0000256" key="4">
    <source>
        <dbReference type="ARBA" id="ARBA00022692"/>
    </source>
</evidence>
<dbReference type="OrthoDB" id="9809782at2"/>
<feature type="transmembrane region" description="Helical" evidence="7">
    <location>
        <begin position="82"/>
        <end position="100"/>
    </location>
</feature>
<dbReference type="EMBL" id="QGEG01000001">
    <property type="protein sequence ID" value="PWL39848.1"/>
    <property type="molecule type" value="Genomic_DNA"/>
</dbReference>
<dbReference type="PANTHER" id="PTHR40074:SF2">
    <property type="entry name" value="O-ACETYLTRANSFERASE WECH"/>
    <property type="match status" value="1"/>
</dbReference>
<evidence type="ECO:0000259" key="8">
    <source>
        <dbReference type="Pfam" id="PF01757"/>
    </source>
</evidence>
<evidence type="ECO:0000256" key="2">
    <source>
        <dbReference type="ARBA" id="ARBA00007400"/>
    </source>
</evidence>